<name>A0A429YU70_9HYPH</name>
<evidence type="ECO:0000256" key="1">
    <source>
        <dbReference type="ARBA" id="ARBA00023002"/>
    </source>
</evidence>
<reference evidence="2 3" key="1">
    <citation type="submission" date="2018-12" db="EMBL/GenBank/DDBJ databases">
        <title>Mesorhizobium carbonis sp. nov., isolated from coal mine water.</title>
        <authorList>
            <person name="Xin W."/>
            <person name="Xu Z."/>
            <person name="Xiang F."/>
            <person name="Zhang J."/>
            <person name="Xi L."/>
            <person name="Liu J."/>
        </authorList>
    </citation>
    <scope>NUCLEOTIDE SEQUENCE [LARGE SCALE GENOMIC DNA]</scope>
    <source>
        <strain evidence="2 3">B2.3</strain>
    </source>
</reference>
<dbReference type="Proteomes" id="UP000278398">
    <property type="component" value="Unassembled WGS sequence"/>
</dbReference>
<dbReference type="InterPro" id="IPR051691">
    <property type="entry name" value="Metab_Enz_Cyan_OpOx_G3PDH"/>
</dbReference>
<dbReference type="CDD" id="cd19946">
    <property type="entry name" value="GlpA-like_Fer2_BFD-like"/>
    <property type="match status" value="1"/>
</dbReference>
<dbReference type="PANTHER" id="PTHR42949:SF3">
    <property type="entry name" value="ANAEROBIC GLYCEROL-3-PHOSPHATE DEHYDROGENASE SUBUNIT B"/>
    <property type="match status" value="1"/>
</dbReference>
<dbReference type="InterPro" id="IPR036188">
    <property type="entry name" value="FAD/NAD-bd_sf"/>
</dbReference>
<gene>
    <name evidence="2" type="ORF">EJC49_17925</name>
</gene>
<accession>A0A429YU70</accession>
<dbReference type="PANTHER" id="PTHR42949">
    <property type="entry name" value="ANAEROBIC GLYCEROL-3-PHOSPHATE DEHYDROGENASE SUBUNIT B"/>
    <property type="match status" value="1"/>
</dbReference>
<sequence>MRWSHLVGALSAAGVMPRLQHAFLGLDGDGLAMLDDRARGRVRAVRPRALVLAVGAVERVLPRPGWQWPGVMTAGGLQLLLKEGVSAPDGDILIAGNGPLTIALAADLARLGRPPVALVEAGDPFVRFAAALRLSAHPGLVAEAASHLLRVFASRTPWLRGAQLTSIERRDGRLVASVRDRKGRTQAIEADMIALHDGIRPNDVGLPAVSSREPFVVRAGDCREALGIRAAAADGRHAARRVIALLSTREAVFAEPVVEAQRRAQSVLADLFRPVDDGNPLSTLPDETILCRCEGRTVGELRAMLAEGEPSAREIKLNGRFGMGLCQGRFCADNVLQLMASTRDDAGIPVDRLSRDRWPLRPVTIAALAADDEQRERS</sequence>
<comment type="caution">
    <text evidence="2">The sequence shown here is derived from an EMBL/GenBank/DDBJ whole genome shotgun (WGS) entry which is preliminary data.</text>
</comment>
<keyword evidence="1" id="KW-0560">Oxidoreductase</keyword>
<evidence type="ECO:0000313" key="2">
    <source>
        <dbReference type="EMBL" id="RST84960.1"/>
    </source>
</evidence>
<organism evidence="2 3">
    <name type="scientific">Aquibium carbonis</name>
    <dbReference type="NCBI Taxonomy" id="2495581"/>
    <lineage>
        <taxon>Bacteria</taxon>
        <taxon>Pseudomonadati</taxon>
        <taxon>Pseudomonadota</taxon>
        <taxon>Alphaproteobacteria</taxon>
        <taxon>Hyphomicrobiales</taxon>
        <taxon>Phyllobacteriaceae</taxon>
        <taxon>Aquibium</taxon>
    </lineage>
</organism>
<protein>
    <submittedName>
        <fullName evidence="2">NAD(P)/FAD-dependent oxidoreductase</fullName>
    </submittedName>
</protein>
<dbReference type="Gene3D" id="1.10.10.1100">
    <property type="entry name" value="BFD-like [2Fe-2S]-binding domain"/>
    <property type="match status" value="1"/>
</dbReference>
<dbReference type="GO" id="GO:0016491">
    <property type="term" value="F:oxidoreductase activity"/>
    <property type="evidence" value="ECO:0007669"/>
    <property type="project" value="UniProtKB-KW"/>
</dbReference>
<dbReference type="InterPro" id="IPR041854">
    <property type="entry name" value="BFD-like_2Fe2S-bd_dom_sf"/>
</dbReference>
<dbReference type="Gene3D" id="3.50.50.60">
    <property type="entry name" value="FAD/NAD(P)-binding domain"/>
    <property type="match status" value="2"/>
</dbReference>
<dbReference type="OrthoDB" id="9801699at2"/>
<proteinExistence type="predicted"/>
<dbReference type="SUPFAM" id="SSF51905">
    <property type="entry name" value="FAD/NAD(P)-binding domain"/>
    <property type="match status" value="1"/>
</dbReference>
<evidence type="ECO:0000313" key="3">
    <source>
        <dbReference type="Proteomes" id="UP000278398"/>
    </source>
</evidence>
<keyword evidence="3" id="KW-1185">Reference proteome</keyword>
<dbReference type="AlphaFoldDB" id="A0A429YU70"/>
<dbReference type="EMBL" id="RWKW01000070">
    <property type="protein sequence ID" value="RST84960.1"/>
    <property type="molecule type" value="Genomic_DNA"/>
</dbReference>